<evidence type="ECO:0000313" key="1">
    <source>
        <dbReference type="EMBL" id="KAK2880954.1"/>
    </source>
</evidence>
<organism evidence="1 2">
    <name type="scientific">Cirrhinus molitorella</name>
    <name type="common">mud carp</name>
    <dbReference type="NCBI Taxonomy" id="172907"/>
    <lineage>
        <taxon>Eukaryota</taxon>
        <taxon>Metazoa</taxon>
        <taxon>Chordata</taxon>
        <taxon>Craniata</taxon>
        <taxon>Vertebrata</taxon>
        <taxon>Euteleostomi</taxon>
        <taxon>Actinopterygii</taxon>
        <taxon>Neopterygii</taxon>
        <taxon>Teleostei</taxon>
        <taxon>Ostariophysi</taxon>
        <taxon>Cypriniformes</taxon>
        <taxon>Cyprinidae</taxon>
        <taxon>Labeoninae</taxon>
        <taxon>Labeonini</taxon>
        <taxon>Cirrhinus</taxon>
    </lineage>
</organism>
<keyword evidence="2" id="KW-1185">Reference proteome</keyword>
<dbReference type="Proteomes" id="UP001187343">
    <property type="component" value="Unassembled WGS sequence"/>
</dbReference>
<comment type="caution">
    <text evidence="1">The sequence shown here is derived from an EMBL/GenBank/DDBJ whole genome shotgun (WGS) entry which is preliminary data.</text>
</comment>
<sequence length="68" mass="7379">MPISTRPVRRDTDTPFRTACLSDIALSTGYNLSSPFSPCLMGVCVPLSIIVRTLQDLKLACFDQGCGQ</sequence>
<dbReference type="AlphaFoldDB" id="A0AA88PFN6"/>
<gene>
    <name evidence="1" type="ORF">Q8A67_018222</name>
</gene>
<evidence type="ECO:0000313" key="2">
    <source>
        <dbReference type="Proteomes" id="UP001187343"/>
    </source>
</evidence>
<protein>
    <submittedName>
        <fullName evidence="1">Uncharacterized protein</fullName>
    </submittedName>
</protein>
<reference evidence="1" key="1">
    <citation type="submission" date="2023-08" db="EMBL/GenBank/DDBJ databases">
        <title>Chromosome-level Genome Assembly of mud carp (Cirrhinus molitorella).</title>
        <authorList>
            <person name="Liu H."/>
        </authorList>
    </citation>
    <scope>NUCLEOTIDE SEQUENCE</scope>
    <source>
        <strain evidence="1">Prfri</strain>
        <tissue evidence="1">Muscle</tissue>
    </source>
</reference>
<name>A0AA88PFN6_9TELE</name>
<proteinExistence type="predicted"/>
<dbReference type="EMBL" id="JAUYZG010000018">
    <property type="protein sequence ID" value="KAK2880954.1"/>
    <property type="molecule type" value="Genomic_DNA"/>
</dbReference>
<accession>A0AA88PFN6</accession>